<keyword evidence="4 10" id="KW-0812">Transmembrane</keyword>
<evidence type="ECO:0000313" key="12">
    <source>
        <dbReference type="Proteomes" id="UP000051450"/>
    </source>
</evidence>
<dbReference type="SMART" id="SM01207">
    <property type="entry name" value="G3P_acyltransf"/>
    <property type="match status" value="1"/>
</dbReference>
<name>A0A0R1HT91_9LACO</name>
<evidence type="ECO:0000256" key="5">
    <source>
        <dbReference type="ARBA" id="ARBA00022989"/>
    </source>
</evidence>
<dbReference type="PATRIC" id="fig|1423719.4.peg.220"/>
<evidence type="ECO:0000256" key="9">
    <source>
        <dbReference type="ARBA" id="ARBA00023264"/>
    </source>
</evidence>
<dbReference type="GO" id="GO:0008654">
    <property type="term" value="P:phospholipid biosynthetic process"/>
    <property type="evidence" value="ECO:0007669"/>
    <property type="project" value="UniProtKB-UniRule"/>
</dbReference>
<evidence type="ECO:0000313" key="11">
    <source>
        <dbReference type="EMBL" id="KRK46594.1"/>
    </source>
</evidence>
<dbReference type="GO" id="GO:0043772">
    <property type="term" value="F:acyl-phosphate glycerol-3-phosphate acyltransferase activity"/>
    <property type="evidence" value="ECO:0007669"/>
    <property type="project" value="UniProtKB-UniRule"/>
</dbReference>
<dbReference type="UniPathway" id="UPA00085"/>
<dbReference type="NCBIfam" id="TIGR00023">
    <property type="entry name" value="glycerol-3-phosphate 1-O-acyltransferase PlsY"/>
    <property type="match status" value="1"/>
</dbReference>
<keyword evidence="1 10" id="KW-1003">Cell membrane</keyword>
<dbReference type="Proteomes" id="UP000051450">
    <property type="component" value="Unassembled WGS sequence"/>
</dbReference>
<keyword evidence="7 10" id="KW-0472">Membrane</keyword>
<comment type="caution">
    <text evidence="11">The sequence shown here is derived from an EMBL/GenBank/DDBJ whole genome shotgun (WGS) entry which is preliminary data.</text>
</comment>
<keyword evidence="8 10" id="KW-0594">Phospholipid biosynthesis</keyword>
<keyword evidence="9 10" id="KW-1208">Phospholipid metabolism</keyword>
<dbReference type="EMBL" id="AZDI01000001">
    <property type="protein sequence ID" value="KRK46594.1"/>
    <property type="molecule type" value="Genomic_DNA"/>
</dbReference>
<keyword evidence="6 10" id="KW-0443">Lipid metabolism</keyword>
<dbReference type="EC" id="2.3.1.275" evidence="10"/>
<keyword evidence="2 10" id="KW-0444">Lipid biosynthesis</keyword>
<comment type="pathway">
    <text evidence="10">Lipid metabolism; phospholipid metabolism.</text>
</comment>
<keyword evidence="3 10" id="KW-0808">Transferase</keyword>
<evidence type="ECO:0000256" key="2">
    <source>
        <dbReference type="ARBA" id="ARBA00022516"/>
    </source>
</evidence>
<feature type="transmembrane region" description="Helical" evidence="10">
    <location>
        <begin position="21"/>
        <end position="45"/>
    </location>
</feature>
<dbReference type="STRING" id="1423719.FC66_GL000218"/>
<evidence type="ECO:0000256" key="3">
    <source>
        <dbReference type="ARBA" id="ARBA00022679"/>
    </source>
</evidence>
<comment type="subcellular location">
    <subcellularLocation>
        <location evidence="10">Cell membrane</location>
        <topology evidence="10">Multi-pass membrane protein</topology>
    </subcellularLocation>
</comment>
<keyword evidence="12" id="KW-1185">Reference proteome</keyword>
<proteinExistence type="inferred from homology"/>
<organism evidence="11 12">
    <name type="scientific">Dellaglioa algida DSM 15638</name>
    <dbReference type="NCBI Taxonomy" id="1423719"/>
    <lineage>
        <taxon>Bacteria</taxon>
        <taxon>Bacillati</taxon>
        <taxon>Bacillota</taxon>
        <taxon>Bacilli</taxon>
        <taxon>Lactobacillales</taxon>
        <taxon>Lactobacillaceae</taxon>
        <taxon>Dellaglioa</taxon>
    </lineage>
</organism>
<dbReference type="PANTHER" id="PTHR30309">
    <property type="entry name" value="INNER MEMBRANE PROTEIN YGIH"/>
    <property type="match status" value="1"/>
</dbReference>
<evidence type="ECO:0000256" key="6">
    <source>
        <dbReference type="ARBA" id="ARBA00023098"/>
    </source>
</evidence>
<dbReference type="AlphaFoldDB" id="A0A0R1HT91"/>
<keyword evidence="5 10" id="KW-1133">Transmembrane helix</keyword>
<feature type="transmembrane region" description="Helical" evidence="10">
    <location>
        <begin position="170"/>
        <end position="198"/>
    </location>
</feature>
<comment type="similarity">
    <text evidence="10">Belongs to the PlsY family.</text>
</comment>
<dbReference type="HAMAP" id="MF_01043">
    <property type="entry name" value="PlsY"/>
    <property type="match status" value="1"/>
</dbReference>
<sequence>MSSKKNVKILLIGLSVERSALFMGTILLMLTIAYLLGSIPSGVWIGKYFYQKDIREFGSGNVGTTNTYRVLGPKAGTIVLVMDVSKGIIAASLPYMFGVAATVSPLLIGVGAVAGHTFSIFTKFKGGKAVATGAGILLPYSPLFFAIACTIFISLILLTSMVSVASVLGFIGITIAALLFQDWLLATIAGILTIFVIYKHRGNISRIFNGTESMVPFGLGLYLRNKKNR</sequence>
<evidence type="ECO:0000256" key="7">
    <source>
        <dbReference type="ARBA" id="ARBA00023136"/>
    </source>
</evidence>
<comment type="subunit">
    <text evidence="10">Probably interacts with PlsX.</text>
</comment>
<protein>
    <recommendedName>
        <fullName evidence="10">Glycerol-3-phosphate acyltransferase</fullName>
    </recommendedName>
    <alternativeName>
        <fullName evidence="10">Acyl-PO4 G3P acyltransferase</fullName>
    </alternativeName>
    <alternativeName>
        <fullName evidence="10">Acyl-phosphate--glycerol-3-phosphate acyltransferase</fullName>
    </alternativeName>
    <alternativeName>
        <fullName evidence="10">G3P acyltransferase</fullName>
        <shortName evidence="10">GPAT</shortName>
        <ecNumber evidence="10">2.3.1.275</ecNumber>
    </alternativeName>
    <alternativeName>
        <fullName evidence="10">Lysophosphatidic acid synthase</fullName>
        <shortName evidence="10">LPA synthase</shortName>
    </alternativeName>
</protein>
<comment type="catalytic activity">
    <reaction evidence="10">
        <text>an acyl phosphate + sn-glycerol 3-phosphate = a 1-acyl-sn-glycero-3-phosphate + phosphate</text>
        <dbReference type="Rhea" id="RHEA:34075"/>
        <dbReference type="ChEBI" id="CHEBI:43474"/>
        <dbReference type="ChEBI" id="CHEBI:57597"/>
        <dbReference type="ChEBI" id="CHEBI:57970"/>
        <dbReference type="ChEBI" id="CHEBI:59918"/>
        <dbReference type="EC" id="2.3.1.275"/>
    </reaction>
</comment>
<dbReference type="PANTHER" id="PTHR30309:SF0">
    <property type="entry name" value="GLYCEROL-3-PHOSPHATE ACYLTRANSFERASE-RELATED"/>
    <property type="match status" value="1"/>
</dbReference>
<evidence type="ECO:0000256" key="8">
    <source>
        <dbReference type="ARBA" id="ARBA00023209"/>
    </source>
</evidence>
<gene>
    <name evidence="10" type="primary">plsY</name>
    <name evidence="11" type="ORF">FC66_GL000218</name>
</gene>
<reference evidence="11 12" key="1">
    <citation type="journal article" date="2015" name="Genome Announc.">
        <title>Expanding the biotechnology potential of lactobacilli through comparative genomics of 213 strains and associated genera.</title>
        <authorList>
            <person name="Sun Z."/>
            <person name="Harris H.M."/>
            <person name="McCann A."/>
            <person name="Guo C."/>
            <person name="Argimon S."/>
            <person name="Zhang W."/>
            <person name="Yang X."/>
            <person name="Jeffery I.B."/>
            <person name="Cooney J.C."/>
            <person name="Kagawa T.F."/>
            <person name="Liu W."/>
            <person name="Song Y."/>
            <person name="Salvetti E."/>
            <person name="Wrobel A."/>
            <person name="Rasinkangas P."/>
            <person name="Parkhill J."/>
            <person name="Rea M.C."/>
            <person name="O'Sullivan O."/>
            <person name="Ritari J."/>
            <person name="Douillard F.P."/>
            <person name="Paul Ross R."/>
            <person name="Yang R."/>
            <person name="Briner A.E."/>
            <person name="Felis G.E."/>
            <person name="de Vos W.M."/>
            <person name="Barrangou R."/>
            <person name="Klaenhammer T.R."/>
            <person name="Caufield P.W."/>
            <person name="Cui Y."/>
            <person name="Zhang H."/>
            <person name="O'Toole P.W."/>
        </authorList>
    </citation>
    <scope>NUCLEOTIDE SEQUENCE [LARGE SCALE GENOMIC DNA]</scope>
    <source>
        <strain evidence="11 12">DSM 15638</strain>
    </source>
</reference>
<feature type="transmembrane region" description="Helical" evidence="10">
    <location>
        <begin position="143"/>
        <end position="164"/>
    </location>
</feature>
<dbReference type="GO" id="GO:0005886">
    <property type="term" value="C:plasma membrane"/>
    <property type="evidence" value="ECO:0007669"/>
    <property type="project" value="UniProtKB-SubCell"/>
</dbReference>
<evidence type="ECO:0000256" key="4">
    <source>
        <dbReference type="ARBA" id="ARBA00022692"/>
    </source>
</evidence>
<accession>A0A0R1HT91</accession>
<evidence type="ECO:0000256" key="10">
    <source>
        <dbReference type="HAMAP-Rule" id="MF_01043"/>
    </source>
</evidence>
<dbReference type="InterPro" id="IPR003811">
    <property type="entry name" value="G3P_acylTferase_PlsY"/>
</dbReference>
<feature type="transmembrane region" description="Helical" evidence="10">
    <location>
        <begin position="95"/>
        <end position="122"/>
    </location>
</feature>
<evidence type="ECO:0000256" key="1">
    <source>
        <dbReference type="ARBA" id="ARBA00022475"/>
    </source>
</evidence>
<dbReference type="Pfam" id="PF02660">
    <property type="entry name" value="G3P_acyltransf"/>
    <property type="match status" value="1"/>
</dbReference>
<comment type="function">
    <text evidence="10">Catalyzes the transfer of an acyl group from acyl-phosphate (acyl-PO(4)) to glycerol-3-phosphate (G3P) to form lysophosphatidic acid (LPA). This enzyme utilizes acyl-phosphate as fatty acyl donor, but not acyl-CoA or acyl-ACP.</text>
</comment>